<feature type="transmembrane region" description="Helical" evidence="2">
    <location>
        <begin position="142"/>
        <end position="162"/>
    </location>
</feature>
<gene>
    <name evidence="3" type="ORF">JQS30_16915</name>
</gene>
<feature type="compositionally biased region" description="Polar residues" evidence="1">
    <location>
        <begin position="394"/>
        <end position="408"/>
    </location>
</feature>
<sequence>MVNAPDQQRLEEVAAQWESVRRWRCVGPWIILCVAAAGAGGWVLGANTEVGEFFRNLGLSLGDSMANLVAETITWWMDATEMSVSDCRNPSDEACVTASGAIGQLQQHTLWLVGTVAVGSLLFVGIRMVLSRDSKSFADTAKGFMVFVLVMAVGVGVVELLLRLGDGYASWIIDQTSVNDGGDDDDEDDLGQRLGQNVVDTTESVMDDDDDSEHGGWTVLAVFVLFFGLLASLFQFVIMAARAAALVLIVGLLPVAAAAGLTEGGRAMRQKYFAWLIALVLYKPTAATIWAAAFFLLDDDELEGIFGLMTLVSMMILALVALPALMRLVTPAVAAASSSGGGSGGGVAAAGMLATGAIQAGAMRGGGAAARGASASGSSGGVSGKGSSASGSRTTQSASARTGATGSDGSKGAASATKAPHRPGGSGSASGAATQASAAIGSAQSAHRAINQVVDDAPSGADESKGGER</sequence>
<dbReference type="InterPro" id="IPR045782">
    <property type="entry name" value="TrbL_3"/>
</dbReference>
<dbReference type="Pfam" id="PF19590">
    <property type="entry name" value="TrbL_3"/>
    <property type="match status" value="1"/>
</dbReference>
<feature type="transmembrane region" description="Helical" evidence="2">
    <location>
        <begin position="273"/>
        <end position="297"/>
    </location>
</feature>
<dbReference type="RefSeq" id="WP_213173180.1">
    <property type="nucleotide sequence ID" value="NZ_CP070498.1"/>
</dbReference>
<dbReference type="Proteomes" id="UP000662939">
    <property type="component" value="Plasmid p1"/>
</dbReference>
<organism evidence="3 4">
    <name type="scientific">Natronoglycomyces albus</name>
    <dbReference type="NCBI Taxonomy" id="2811108"/>
    <lineage>
        <taxon>Bacteria</taxon>
        <taxon>Bacillati</taxon>
        <taxon>Actinomycetota</taxon>
        <taxon>Actinomycetes</taxon>
        <taxon>Glycomycetales</taxon>
        <taxon>Glycomycetaceae</taxon>
        <taxon>Natronoglycomyces</taxon>
    </lineage>
</organism>
<keyword evidence="2" id="KW-1133">Transmembrane helix</keyword>
<dbReference type="AlphaFoldDB" id="A0A895XUX5"/>
<keyword evidence="4" id="KW-1185">Reference proteome</keyword>
<dbReference type="EMBL" id="CP070498">
    <property type="protein sequence ID" value="QSB07185.1"/>
    <property type="molecule type" value="Genomic_DNA"/>
</dbReference>
<evidence type="ECO:0000313" key="3">
    <source>
        <dbReference type="EMBL" id="QSB07185.1"/>
    </source>
</evidence>
<feature type="transmembrane region" description="Helical" evidence="2">
    <location>
        <begin position="332"/>
        <end position="354"/>
    </location>
</feature>
<proteinExistence type="predicted"/>
<reference evidence="3" key="1">
    <citation type="submission" date="2021-02" db="EMBL/GenBank/DDBJ databases">
        <title>Natronoglycomyces albus gen. nov., sp. nov, a haloalkaliphilic actinobacterium from a soda solonchak soil.</title>
        <authorList>
            <person name="Sorokin D.Y."/>
            <person name="Khijniak T.V."/>
            <person name="Zakharycheva A.P."/>
            <person name="Boueva O.V."/>
            <person name="Ariskina E.V."/>
            <person name="Hahnke R.L."/>
            <person name="Bunk B."/>
            <person name="Sproer C."/>
            <person name="Schumann P."/>
            <person name="Evtushenko L.I."/>
            <person name="Kublanov I.V."/>
        </authorList>
    </citation>
    <scope>NUCLEOTIDE SEQUENCE</scope>
    <source>
        <strain evidence="3">DSM 106290</strain>
        <plasmid evidence="3">p1</plasmid>
    </source>
</reference>
<feature type="transmembrane region" description="Helical" evidence="2">
    <location>
        <begin position="26"/>
        <end position="45"/>
    </location>
</feature>
<feature type="region of interest" description="Disordered" evidence="1">
    <location>
        <begin position="369"/>
        <end position="469"/>
    </location>
</feature>
<accession>A0A895XUX5</accession>
<feature type="transmembrane region" description="Helical" evidence="2">
    <location>
        <begin position="216"/>
        <end position="236"/>
    </location>
</feature>
<evidence type="ECO:0008006" key="5">
    <source>
        <dbReference type="Google" id="ProtNLM"/>
    </source>
</evidence>
<evidence type="ECO:0000256" key="2">
    <source>
        <dbReference type="SAM" id="Phobius"/>
    </source>
</evidence>
<feature type="transmembrane region" description="Helical" evidence="2">
    <location>
        <begin position="304"/>
        <end position="326"/>
    </location>
</feature>
<keyword evidence="3" id="KW-0614">Plasmid</keyword>
<dbReference type="KEGG" id="nav:JQS30_16915"/>
<feature type="transmembrane region" description="Helical" evidence="2">
    <location>
        <begin position="243"/>
        <end position="261"/>
    </location>
</feature>
<evidence type="ECO:0000256" key="1">
    <source>
        <dbReference type="SAM" id="MobiDB-lite"/>
    </source>
</evidence>
<feature type="transmembrane region" description="Helical" evidence="2">
    <location>
        <begin position="110"/>
        <end position="130"/>
    </location>
</feature>
<keyword evidence="2" id="KW-0472">Membrane</keyword>
<keyword evidence="2" id="KW-0812">Transmembrane</keyword>
<geneLocation type="plasmid" evidence="3 4">
    <name>p1</name>
</geneLocation>
<evidence type="ECO:0000313" key="4">
    <source>
        <dbReference type="Proteomes" id="UP000662939"/>
    </source>
</evidence>
<name>A0A895XUX5_9ACTN</name>
<protein>
    <recommendedName>
        <fullName evidence="5">TrbL/VirB6 plasmid conjugal transfer protein</fullName>
    </recommendedName>
</protein>
<feature type="compositionally biased region" description="Low complexity" evidence="1">
    <location>
        <begin position="429"/>
        <end position="446"/>
    </location>
</feature>